<comment type="similarity">
    <text evidence="3">In the C-terminal section; belongs to the transpeptidase family.</text>
</comment>
<evidence type="ECO:0000256" key="8">
    <source>
        <dbReference type="ARBA" id="ARBA00022676"/>
    </source>
</evidence>
<dbReference type="AlphaFoldDB" id="C6HV51"/>
<evidence type="ECO:0000313" key="22">
    <source>
        <dbReference type="EMBL" id="EES53425.1"/>
    </source>
</evidence>
<dbReference type="Pfam" id="PF00912">
    <property type="entry name" value="Transgly"/>
    <property type="match status" value="1"/>
</dbReference>
<evidence type="ECO:0000256" key="13">
    <source>
        <dbReference type="ARBA" id="ARBA00023136"/>
    </source>
</evidence>
<evidence type="ECO:0000256" key="11">
    <source>
        <dbReference type="ARBA" id="ARBA00022960"/>
    </source>
</evidence>
<comment type="subcellular location">
    <subcellularLocation>
        <location evidence="1">Cell membrane</location>
    </subcellularLocation>
</comment>
<dbReference type="Pfam" id="PF00905">
    <property type="entry name" value="Transpeptidase"/>
    <property type="match status" value="1"/>
</dbReference>
<sequence length="775" mass="85339">MTAPTKPPIPRPSPQKRRPRRPGRRKNILLIVIGIVLTLLTGVAIGISLIDKKILARIDEIRNARPIPVFSQPLTLRTGESIPLFRVWHYLVLSREGGTIPFSPGYNKSQRTITLSTGPGAQTLIGWNEEGQIAFIRSHSKDLPDTSLEQMTLPPLHLGSIVEGHTVEYRPISFDQVSPAIKKTFLLSEDRRFFSSPAIDLRGIGRAFFHDLKAHRFKEGGSTLTQQVVKILFLERRKTLTRKIEEAVLSLRMAAILPPEQIFSLYLNHIDLGGYGTERIVGVESASLLYFGRHANQVGWKEAATLAALVRATTYYSPFLHPRRTLALRNRILGLLHDHKILSTRQWKTLTASPLGLIEPKGLFHPLGPYFLSEVAKRVASTSPPALPDALRTTMDPLLQEEADHLLGLFLSRYDRSLPPKIRATHPHDLQGVIIVMDPRTGAIRAMTGGRDFATSPLNRATRSKRQPASLFKIVPYLTALSPEDSLPPQFTLASPLSNAPMHRILAHRRWIPKNDVYDPRATIILYRALARSMNLPAIHMTEALPKENLVDTARKLGLDTPGPSRIPLSYPLGVVTQTPLQMATAYSIIANGGLSVSPVLLSPSPGAPAPPAPPRVFPAASVYLLWSALQGVLDDGTGATFLQGNPQRNLWAGKTGTANRGRDAWFVAISPTEVVLCWIGFDDNTPTMRFGAQLALPIASALISWQNVSPPAVSPPADIVFADIDRKTGLLADSSCGPSLHLPFLPGTVPQDSCTKTLPFPPENPILHFFRKFF</sequence>
<evidence type="ECO:0000256" key="6">
    <source>
        <dbReference type="ARBA" id="ARBA00022645"/>
    </source>
</evidence>
<evidence type="ECO:0000256" key="5">
    <source>
        <dbReference type="ARBA" id="ARBA00022475"/>
    </source>
</evidence>
<keyword evidence="5" id="KW-1003">Cell membrane</keyword>
<organism evidence="22 23">
    <name type="scientific">Leptospirillum ferrodiazotrophum</name>
    <dbReference type="NCBI Taxonomy" id="412449"/>
    <lineage>
        <taxon>Bacteria</taxon>
        <taxon>Pseudomonadati</taxon>
        <taxon>Nitrospirota</taxon>
        <taxon>Nitrospiria</taxon>
        <taxon>Nitrospirales</taxon>
        <taxon>Nitrospiraceae</taxon>
        <taxon>Leptospirillum</taxon>
    </lineage>
</organism>
<comment type="catalytic activity">
    <reaction evidence="17">
        <text>[GlcNAc-(1-&gt;4)-Mur2Ac(oyl-L-Ala-gamma-D-Glu-L-Lys-D-Ala-D-Ala)](n)-di-trans,octa-cis-undecaprenyl diphosphate + beta-D-GlcNAc-(1-&gt;4)-Mur2Ac(oyl-L-Ala-gamma-D-Glu-L-Lys-D-Ala-D-Ala)-di-trans,octa-cis-undecaprenyl diphosphate = [GlcNAc-(1-&gt;4)-Mur2Ac(oyl-L-Ala-gamma-D-Glu-L-Lys-D-Ala-D-Ala)](n+1)-di-trans,octa-cis-undecaprenyl diphosphate + di-trans,octa-cis-undecaprenyl diphosphate + H(+)</text>
        <dbReference type="Rhea" id="RHEA:23708"/>
        <dbReference type="Rhea" id="RHEA-COMP:9602"/>
        <dbReference type="Rhea" id="RHEA-COMP:9603"/>
        <dbReference type="ChEBI" id="CHEBI:15378"/>
        <dbReference type="ChEBI" id="CHEBI:58405"/>
        <dbReference type="ChEBI" id="CHEBI:60033"/>
        <dbReference type="ChEBI" id="CHEBI:78435"/>
        <dbReference type="EC" id="2.4.99.28"/>
    </reaction>
</comment>
<evidence type="ECO:0000256" key="18">
    <source>
        <dbReference type="SAM" id="MobiDB-lite"/>
    </source>
</evidence>
<evidence type="ECO:0000256" key="17">
    <source>
        <dbReference type="ARBA" id="ARBA00049902"/>
    </source>
</evidence>
<dbReference type="GO" id="GO:0009252">
    <property type="term" value="P:peptidoglycan biosynthetic process"/>
    <property type="evidence" value="ECO:0007669"/>
    <property type="project" value="UniProtKB-KW"/>
</dbReference>
<evidence type="ECO:0000313" key="23">
    <source>
        <dbReference type="Proteomes" id="UP000009374"/>
    </source>
</evidence>
<dbReference type="InterPro" id="IPR036950">
    <property type="entry name" value="PBP_transglycosylase"/>
</dbReference>
<dbReference type="GO" id="GO:0009002">
    <property type="term" value="F:serine-type D-Ala-D-Ala carboxypeptidase activity"/>
    <property type="evidence" value="ECO:0007669"/>
    <property type="project" value="UniProtKB-EC"/>
</dbReference>
<evidence type="ECO:0000256" key="4">
    <source>
        <dbReference type="ARBA" id="ARBA00007739"/>
    </source>
</evidence>
<proteinExistence type="inferred from homology"/>
<dbReference type="PANTHER" id="PTHR32282">
    <property type="entry name" value="BINDING PROTEIN TRANSPEPTIDASE, PUTATIVE-RELATED"/>
    <property type="match status" value="1"/>
</dbReference>
<evidence type="ECO:0000256" key="14">
    <source>
        <dbReference type="ARBA" id="ARBA00023268"/>
    </source>
</evidence>
<keyword evidence="11" id="KW-0133">Cell shape</keyword>
<keyword evidence="8" id="KW-0328">Glycosyltransferase</keyword>
<keyword evidence="7" id="KW-0645">Protease</keyword>
<evidence type="ECO:0000259" key="21">
    <source>
        <dbReference type="Pfam" id="PF00912"/>
    </source>
</evidence>
<evidence type="ECO:0000259" key="20">
    <source>
        <dbReference type="Pfam" id="PF00905"/>
    </source>
</evidence>
<evidence type="ECO:0000256" key="16">
    <source>
        <dbReference type="ARBA" id="ARBA00034000"/>
    </source>
</evidence>
<keyword evidence="14" id="KW-0511">Multifunctional enzyme</keyword>
<reference evidence="22 23" key="1">
    <citation type="journal article" date="2009" name="Appl. Environ. Microbiol.">
        <title>Community genomic and proteomic analyses of chemoautotrophic iron-oxidizing "Leptospirillum rubarum" (Group II) and "Leptospirillum ferrodiazotrophum" (Group III) bacteria in acid mine drainage biofilms.</title>
        <authorList>
            <person name="Goltsman D.S."/>
            <person name="Denef V.J."/>
            <person name="Singer S.W."/>
            <person name="VerBerkmoes N.C."/>
            <person name="Lefsrud M."/>
            <person name="Mueller R.S."/>
            <person name="Dick G.J."/>
            <person name="Sun C.L."/>
            <person name="Wheeler K.E."/>
            <person name="Zemla A."/>
            <person name="Baker B.J."/>
            <person name="Hauser L."/>
            <person name="Land M."/>
            <person name="Shah M.B."/>
            <person name="Thelen M.P."/>
            <person name="Hettich R.L."/>
            <person name="Banfield J.F."/>
        </authorList>
    </citation>
    <scope>NUCLEOTIDE SEQUENCE [LARGE SCALE GENOMIC DNA]</scope>
</reference>
<keyword evidence="12" id="KW-0573">Peptidoglycan synthesis</keyword>
<dbReference type="EMBL" id="GG693862">
    <property type="protein sequence ID" value="EES53425.1"/>
    <property type="molecule type" value="Genomic_DNA"/>
</dbReference>
<feature type="domain" description="Penicillin-binding protein transpeptidase" evidence="20">
    <location>
        <begin position="432"/>
        <end position="703"/>
    </location>
</feature>
<dbReference type="InterPro" id="IPR001264">
    <property type="entry name" value="Glyco_trans_51"/>
</dbReference>
<keyword evidence="13 19" id="KW-0472">Membrane</keyword>
<evidence type="ECO:0000256" key="12">
    <source>
        <dbReference type="ARBA" id="ARBA00022984"/>
    </source>
</evidence>
<evidence type="ECO:0000256" key="10">
    <source>
        <dbReference type="ARBA" id="ARBA00022801"/>
    </source>
</evidence>
<evidence type="ECO:0000256" key="1">
    <source>
        <dbReference type="ARBA" id="ARBA00004236"/>
    </source>
</evidence>
<evidence type="ECO:0000256" key="7">
    <source>
        <dbReference type="ARBA" id="ARBA00022670"/>
    </source>
</evidence>
<dbReference type="GO" id="GO:0008360">
    <property type="term" value="P:regulation of cell shape"/>
    <property type="evidence" value="ECO:0007669"/>
    <property type="project" value="UniProtKB-KW"/>
</dbReference>
<dbReference type="PANTHER" id="PTHR32282:SF11">
    <property type="entry name" value="PENICILLIN-BINDING PROTEIN 1B"/>
    <property type="match status" value="1"/>
</dbReference>
<feature type="domain" description="Glycosyl transferase family 51" evidence="21">
    <location>
        <begin position="167"/>
        <end position="334"/>
    </location>
</feature>
<protein>
    <submittedName>
        <fullName evidence="22">Peptidoglycan glycosyltransferase</fullName>
    </submittedName>
</protein>
<dbReference type="GO" id="GO:0005886">
    <property type="term" value="C:plasma membrane"/>
    <property type="evidence" value="ECO:0007669"/>
    <property type="project" value="UniProtKB-SubCell"/>
</dbReference>
<evidence type="ECO:0000256" key="9">
    <source>
        <dbReference type="ARBA" id="ARBA00022679"/>
    </source>
</evidence>
<dbReference type="GO" id="GO:0008658">
    <property type="term" value="F:penicillin binding"/>
    <property type="evidence" value="ECO:0007669"/>
    <property type="project" value="InterPro"/>
</dbReference>
<dbReference type="Gene3D" id="3.40.710.10">
    <property type="entry name" value="DD-peptidase/beta-lactamase superfamily"/>
    <property type="match status" value="1"/>
</dbReference>
<accession>C6HV51</accession>
<dbReference type="SUPFAM" id="SSF53955">
    <property type="entry name" value="Lysozyme-like"/>
    <property type="match status" value="1"/>
</dbReference>
<keyword evidence="6" id="KW-0121">Carboxypeptidase</keyword>
<evidence type="ECO:0000256" key="19">
    <source>
        <dbReference type="SAM" id="Phobius"/>
    </source>
</evidence>
<dbReference type="GO" id="GO:0030288">
    <property type="term" value="C:outer membrane-bounded periplasmic space"/>
    <property type="evidence" value="ECO:0007669"/>
    <property type="project" value="TreeGrafter"/>
</dbReference>
<dbReference type="GO" id="GO:0071555">
    <property type="term" value="P:cell wall organization"/>
    <property type="evidence" value="ECO:0007669"/>
    <property type="project" value="UniProtKB-KW"/>
</dbReference>
<dbReference type="GO" id="GO:0006508">
    <property type="term" value="P:proteolysis"/>
    <property type="evidence" value="ECO:0007669"/>
    <property type="project" value="UniProtKB-KW"/>
</dbReference>
<keyword evidence="23" id="KW-1185">Reference proteome</keyword>
<keyword evidence="9 22" id="KW-0808">Transferase</keyword>
<comment type="catalytic activity">
    <reaction evidence="16">
        <text>Preferential cleavage: (Ac)2-L-Lys-D-Ala-|-D-Ala. Also transpeptidation of peptidyl-alanyl moieties that are N-acyl substituents of D-alanine.</text>
        <dbReference type="EC" id="3.4.16.4"/>
    </reaction>
</comment>
<evidence type="ECO:0000256" key="2">
    <source>
        <dbReference type="ARBA" id="ARBA00004752"/>
    </source>
</evidence>
<keyword evidence="10" id="KW-0378">Hydrolase</keyword>
<comment type="pathway">
    <text evidence="2">Cell wall biogenesis; peptidoglycan biosynthesis.</text>
</comment>
<dbReference type="InterPro" id="IPR023346">
    <property type="entry name" value="Lysozyme-like_dom_sf"/>
</dbReference>
<dbReference type="Gene3D" id="1.10.3810.10">
    <property type="entry name" value="Biosynthetic peptidoglycan transglycosylase-like"/>
    <property type="match status" value="1"/>
</dbReference>
<gene>
    <name evidence="22" type="ORF">UBAL3_78920016</name>
</gene>
<keyword evidence="19" id="KW-0812">Transmembrane</keyword>
<evidence type="ECO:0000256" key="3">
    <source>
        <dbReference type="ARBA" id="ARBA00007090"/>
    </source>
</evidence>
<feature type="region of interest" description="Disordered" evidence="18">
    <location>
        <begin position="1"/>
        <end position="21"/>
    </location>
</feature>
<evidence type="ECO:0000256" key="15">
    <source>
        <dbReference type="ARBA" id="ARBA00023316"/>
    </source>
</evidence>
<feature type="compositionally biased region" description="Pro residues" evidence="18">
    <location>
        <begin position="1"/>
        <end position="13"/>
    </location>
</feature>
<dbReference type="Proteomes" id="UP000009374">
    <property type="component" value="Unassembled WGS sequence"/>
</dbReference>
<comment type="similarity">
    <text evidence="4">In the N-terminal section; belongs to the glycosyltransferase 51 family.</text>
</comment>
<dbReference type="SUPFAM" id="SSF56601">
    <property type="entry name" value="beta-lactamase/transpeptidase-like"/>
    <property type="match status" value="1"/>
</dbReference>
<dbReference type="InterPro" id="IPR001460">
    <property type="entry name" value="PCN-bd_Tpept"/>
</dbReference>
<keyword evidence="19" id="KW-1133">Transmembrane helix</keyword>
<dbReference type="GO" id="GO:0008955">
    <property type="term" value="F:peptidoglycan glycosyltransferase activity"/>
    <property type="evidence" value="ECO:0007669"/>
    <property type="project" value="UniProtKB-EC"/>
</dbReference>
<dbReference type="InterPro" id="IPR050396">
    <property type="entry name" value="Glycosyltr_51/Transpeptidase"/>
</dbReference>
<feature type="transmembrane region" description="Helical" evidence="19">
    <location>
        <begin position="27"/>
        <end position="50"/>
    </location>
</feature>
<name>C6HV51_9BACT</name>
<keyword evidence="15" id="KW-0961">Cell wall biogenesis/degradation</keyword>
<dbReference type="InterPro" id="IPR012338">
    <property type="entry name" value="Beta-lactam/transpept-like"/>
</dbReference>